<keyword evidence="6" id="KW-1185">Reference proteome</keyword>
<keyword evidence="3" id="KW-0813">Transport</keyword>
<evidence type="ECO:0000256" key="3">
    <source>
        <dbReference type="PROSITE-ProRule" id="PRU01360"/>
    </source>
</evidence>
<keyword evidence="1" id="KW-0732">Signal</keyword>
<evidence type="ECO:0000313" key="5">
    <source>
        <dbReference type="EMBL" id="MCB5364726.1"/>
    </source>
</evidence>
<dbReference type="Pfam" id="PF07715">
    <property type="entry name" value="Plug"/>
    <property type="match status" value="1"/>
</dbReference>
<dbReference type="InterPro" id="IPR037066">
    <property type="entry name" value="Plug_dom_sf"/>
</dbReference>
<dbReference type="Proteomes" id="UP000776983">
    <property type="component" value="Unassembled WGS sequence"/>
</dbReference>
<accession>A0ABS8CF98</accession>
<dbReference type="PROSITE" id="PS52016">
    <property type="entry name" value="TONB_DEPENDENT_REC_3"/>
    <property type="match status" value="1"/>
</dbReference>
<name>A0ABS8CF98_9BURK</name>
<evidence type="ECO:0000256" key="1">
    <source>
        <dbReference type="ARBA" id="ARBA00022729"/>
    </source>
</evidence>
<evidence type="ECO:0000259" key="4">
    <source>
        <dbReference type="Pfam" id="PF07715"/>
    </source>
</evidence>
<keyword evidence="3" id="KW-0812">Transmembrane</keyword>
<protein>
    <submittedName>
        <fullName evidence="5">TonB-dependent receptor plug domain-containing protein</fullName>
    </submittedName>
</protein>
<keyword evidence="3" id="KW-0998">Cell outer membrane</keyword>
<comment type="similarity">
    <text evidence="3">Belongs to the TonB-dependent receptor family.</text>
</comment>
<feature type="domain" description="TonB-dependent receptor plug" evidence="4">
    <location>
        <begin position="33"/>
        <end position="143"/>
    </location>
</feature>
<keyword evidence="2 5" id="KW-0675">Receptor</keyword>
<dbReference type="PANTHER" id="PTHR30069">
    <property type="entry name" value="TONB-DEPENDENT OUTER MEMBRANE RECEPTOR"/>
    <property type="match status" value="1"/>
</dbReference>
<organism evidence="5 6">
    <name type="scientific">Mesopusillimonas faecipullorum</name>
    <dbReference type="NCBI Taxonomy" id="2755040"/>
    <lineage>
        <taxon>Bacteria</taxon>
        <taxon>Pseudomonadati</taxon>
        <taxon>Pseudomonadota</taxon>
        <taxon>Betaproteobacteria</taxon>
        <taxon>Burkholderiales</taxon>
        <taxon>Alcaligenaceae</taxon>
        <taxon>Mesopusillimonas</taxon>
    </lineage>
</organism>
<dbReference type="InterPro" id="IPR012910">
    <property type="entry name" value="Plug_dom"/>
</dbReference>
<comment type="caution">
    <text evidence="5">The sequence shown here is derived from an EMBL/GenBank/DDBJ whole genome shotgun (WGS) entry which is preliminary data.</text>
</comment>
<keyword evidence="3" id="KW-0472">Membrane</keyword>
<proteinExistence type="inferred from homology"/>
<reference evidence="5 6" key="1">
    <citation type="submission" date="2020-07" db="EMBL/GenBank/DDBJ databases">
        <title>Pusillimonas sp. nov., isolated from poultry manure in Taiwan.</title>
        <authorList>
            <person name="Lin S.-Y."/>
            <person name="Tang Y.-S."/>
            <person name="Young C.-C."/>
        </authorList>
    </citation>
    <scope>NUCLEOTIDE SEQUENCE [LARGE SCALE GENOMIC DNA]</scope>
    <source>
        <strain evidence="5 6">CC-YST705</strain>
    </source>
</reference>
<dbReference type="SUPFAM" id="SSF56935">
    <property type="entry name" value="Porins"/>
    <property type="match status" value="1"/>
</dbReference>
<keyword evidence="3" id="KW-1134">Transmembrane beta strand</keyword>
<sequence>MVAGNPAMAQQASRPADSVFTLGTVNVSGAQESDAQKAESRIDREQIQLLELNDVGQALQLVPGVQYMAPGGSGGNPNRHESQIKLRGFSLREVPIFMDGVPVYIPYDGYSDLGRFTTADVSSIQVAKGYSSVMYGHNTMGGVINIVSMRPRSELDVDAMAGFGSGGMQELSANVGTLQDRWYLQAGVSYRKREYPVTSG</sequence>
<dbReference type="InterPro" id="IPR039426">
    <property type="entry name" value="TonB-dep_rcpt-like"/>
</dbReference>
<evidence type="ECO:0000313" key="6">
    <source>
        <dbReference type="Proteomes" id="UP000776983"/>
    </source>
</evidence>
<gene>
    <name evidence="5" type="ORF">H0484_13295</name>
</gene>
<dbReference type="EMBL" id="JACDXW010000007">
    <property type="protein sequence ID" value="MCB5364726.1"/>
    <property type="molecule type" value="Genomic_DNA"/>
</dbReference>
<comment type="subcellular location">
    <subcellularLocation>
        <location evidence="3">Cell outer membrane</location>
        <topology evidence="3">Multi-pass membrane protein</topology>
    </subcellularLocation>
</comment>
<evidence type="ECO:0000256" key="2">
    <source>
        <dbReference type="ARBA" id="ARBA00023170"/>
    </source>
</evidence>
<dbReference type="PANTHER" id="PTHR30069:SF29">
    <property type="entry name" value="HEMOGLOBIN AND HEMOGLOBIN-HAPTOGLOBIN-BINDING PROTEIN 1-RELATED"/>
    <property type="match status" value="1"/>
</dbReference>
<dbReference type="Gene3D" id="2.170.130.10">
    <property type="entry name" value="TonB-dependent receptor, plug domain"/>
    <property type="match status" value="1"/>
</dbReference>